<protein>
    <recommendedName>
        <fullName evidence="3">Ribbon-helix-helix protein CopG domain-containing protein</fullName>
    </recommendedName>
</protein>
<accession>A0ABP8DH15</accession>
<comment type="caution">
    <text evidence="1">The sequence shown here is derived from an EMBL/GenBank/DDBJ whole genome shotgun (WGS) entry which is preliminary data.</text>
</comment>
<keyword evidence="2" id="KW-1185">Reference proteome</keyword>
<dbReference type="EMBL" id="BAABAT010000021">
    <property type="protein sequence ID" value="GAA4255657.1"/>
    <property type="molecule type" value="Genomic_DNA"/>
</dbReference>
<sequence>MTRRYVSGVCGRYPVRMREVRKERVTVTMPADDAAAVRRFVDAGGAESVSAYVAEAVRGRLARDRALLTLNELYAQRGVRLAPEHHAWAREVLGVAPASGPVS</sequence>
<name>A0ABP8DH15_9ACTN</name>
<evidence type="ECO:0000313" key="1">
    <source>
        <dbReference type="EMBL" id="GAA4255657.1"/>
    </source>
</evidence>
<organism evidence="1 2">
    <name type="scientific">Dactylosporangium darangshiense</name>
    <dbReference type="NCBI Taxonomy" id="579108"/>
    <lineage>
        <taxon>Bacteria</taxon>
        <taxon>Bacillati</taxon>
        <taxon>Actinomycetota</taxon>
        <taxon>Actinomycetes</taxon>
        <taxon>Micromonosporales</taxon>
        <taxon>Micromonosporaceae</taxon>
        <taxon>Dactylosporangium</taxon>
    </lineage>
</organism>
<reference evidence="2" key="1">
    <citation type="journal article" date="2019" name="Int. J. Syst. Evol. Microbiol.">
        <title>The Global Catalogue of Microorganisms (GCM) 10K type strain sequencing project: providing services to taxonomists for standard genome sequencing and annotation.</title>
        <authorList>
            <consortium name="The Broad Institute Genomics Platform"/>
            <consortium name="The Broad Institute Genome Sequencing Center for Infectious Disease"/>
            <person name="Wu L."/>
            <person name="Ma J."/>
        </authorList>
    </citation>
    <scope>NUCLEOTIDE SEQUENCE [LARGE SCALE GENOMIC DNA]</scope>
    <source>
        <strain evidence="2">JCM 17441</strain>
    </source>
</reference>
<dbReference type="CDD" id="cd22231">
    <property type="entry name" value="RHH_NikR_HicB-like"/>
    <property type="match status" value="1"/>
</dbReference>
<dbReference type="Proteomes" id="UP001500620">
    <property type="component" value="Unassembled WGS sequence"/>
</dbReference>
<proteinExistence type="predicted"/>
<evidence type="ECO:0000313" key="2">
    <source>
        <dbReference type="Proteomes" id="UP001500620"/>
    </source>
</evidence>
<gene>
    <name evidence="1" type="ORF">GCM10022255_065350</name>
</gene>
<evidence type="ECO:0008006" key="3">
    <source>
        <dbReference type="Google" id="ProtNLM"/>
    </source>
</evidence>